<evidence type="ECO:0000313" key="3">
    <source>
        <dbReference type="Proteomes" id="UP000775213"/>
    </source>
</evidence>
<sequence length="114" mass="12237">MELQHSEPQTPHISRIGVVVAAVRIRIEPLRAHIRAGADVGDTGVERSAHDFAHAEVGDLNLACGVDEKIPGLNVAVDDLLRMKVRKTVEDLAGDSSNGRFREGDATAGEEGFK</sequence>
<proteinExistence type="predicted"/>
<evidence type="ECO:0000256" key="1">
    <source>
        <dbReference type="SAM" id="MobiDB-lite"/>
    </source>
</evidence>
<protein>
    <submittedName>
        <fullName evidence="2">Uncharacterized protein</fullName>
    </submittedName>
</protein>
<reference evidence="2 3" key="1">
    <citation type="journal article" date="2021" name="Hortic Res">
        <title>Chromosome-scale assembly of the Dendrobium chrysotoxum genome enhances the understanding of orchid evolution.</title>
        <authorList>
            <person name="Zhang Y."/>
            <person name="Zhang G.Q."/>
            <person name="Zhang D."/>
            <person name="Liu X.D."/>
            <person name="Xu X.Y."/>
            <person name="Sun W.H."/>
            <person name="Yu X."/>
            <person name="Zhu X."/>
            <person name="Wang Z.W."/>
            <person name="Zhao X."/>
            <person name="Zhong W.Y."/>
            <person name="Chen H."/>
            <person name="Yin W.L."/>
            <person name="Huang T."/>
            <person name="Niu S.C."/>
            <person name="Liu Z.J."/>
        </authorList>
    </citation>
    <scope>NUCLEOTIDE SEQUENCE [LARGE SCALE GENOMIC DNA]</scope>
    <source>
        <strain evidence="2">Lindl</strain>
    </source>
</reference>
<gene>
    <name evidence="2" type="ORF">IEQ34_010516</name>
</gene>
<evidence type="ECO:0000313" key="2">
    <source>
        <dbReference type="EMBL" id="KAH0459853.1"/>
    </source>
</evidence>
<dbReference type="AlphaFoldDB" id="A0AAV7GW02"/>
<organism evidence="2 3">
    <name type="scientific">Dendrobium chrysotoxum</name>
    <name type="common">Orchid</name>
    <dbReference type="NCBI Taxonomy" id="161865"/>
    <lineage>
        <taxon>Eukaryota</taxon>
        <taxon>Viridiplantae</taxon>
        <taxon>Streptophyta</taxon>
        <taxon>Embryophyta</taxon>
        <taxon>Tracheophyta</taxon>
        <taxon>Spermatophyta</taxon>
        <taxon>Magnoliopsida</taxon>
        <taxon>Liliopsida</taxon>
        <taxon>Asparagales</taxon>
        <taxon>Orchidaceae</taxon>
        <taxon>Epidendroideae</taxon>
        <taxon>Malaxideae</taxon>
        <taxon>Dendrobiinae</taxon>
        <taxon>Dendrobium</taxon>
    </lineage>
</organism>
<keyword evidence="3" id="KW-1185">Reference proteome</keyword>
<comment type="caution">
    <text evidence="2">The sequence shown here is derived from an EMBL/GenBank/DDBJ whole genome shotgun (WGS) entry which is preliminary data.</text>
</comment>
<name>A0AAV7GW02_DENCH</name>
<dbReference type="Proteomes" id="UP000775213">
    <property type="component" value="Unassembled WGS sequence"/>
</dbReference>
<dbReference type="EMBL" id="JAGFBR010000010">
    <property type="protein sequence ID" value="KAH0459853.1"/>
    <property type="molecule type" value="Genomic_DNA"/>
</dbReference>
<feature type="region of interest" description="Disordered" evidence="1">
    <location>
        <begin position="92"/>
        <end position="114"/>
    </location>
</feature>
<feature type="compositionally biased region" description="Basic and acidic residues" evidence="1">
    <location>
        <begin position="100"/>
        <end position="114"/>
    </location>
</feature>
<accession>A0AAV7GW02</accession>